<feature type="region of interest" description="Disordered" evidence="18">
    <location>
        <begin position="348"/>
        <end position="396"/>
    </location>
</feature>
<dbReference type="GO" id="GO:0016020">
    <property type="term" value="C:membrane"/>
    <property type="evidence" value="ECO:0007669"/>
    <property type="project" value="UniProtKB-SubCell"/>
</dbReference>
<evidence type="ECO:0000256" key="5">
    <source>
        <dbReference type="ARBA" id="ARBA00022692"/>
    </source>
</evidence>
<dbReference type="GO" id="GO:0005524">
    <property type="term" value="F:ATP binding"/>
    <property type="evidence" value="ECO:0007669"/>
    <property type="project" value="UniProtKB-KW"/>
</dbReference>
<dbReference type="PROSITE" id="PS50920">
    <property type="entry name" value="SOLCAR"/>
    <property type="match status" value="3"/>
</dbReference>
<feature type="domain" description="Helicase ATP-binding" evidence="19">
    <location>
        <begin position="434"/>
        <end position="613"/>
    </location>
</feature>
<comment type="caution">
    <text evidence="22">The sequence shown here is derived from an EMBL/GenBank/DDBJ whole genome shotgun (WGS) entry which is preliminary data.</text>
</comment>
<feature type="repeat" description="Solcar" evidence="16">
    <location>
        <begin position="206"/>
        <end position="289"/>
    </location>
</feature>
<dbReference type="SMART" id="SM00487">
    <property type="entry name" value="DEXDc"/>
    <property type="match status" value="1"/>
</dbReference>
<evidence type="ECO:0000256" key="16">
    <source>
        <dbReference type="PROSITE-ProRule" id="PRU00282"/>
    </source>
</evidence>
<feature type="repeat" description="Solcar" evidence="16">
    <location>
        <begin position="100"/>
        <end position="191"/>
    </location>
</feature>
<proteinExistence type="inferred from homology"/>
<dbReference type="InterPro" id="IPR023395">
    <property type="entry name" value="MCP_dom_sf"/>
</dbReference>
<evidence type="ECO:0000313" key="22">
    <source>
        <dbReference type="EMBL" id="KAJ8473719.1"/>
    </source>
</evidence>
<evidence type="ECO:0000256" key="7">
    <source>
        <dbReference type="ARBA" id="ARBA00022801"/>
    </source>
</evidence>
<evidence type="ECO:0000256" key="11">
    <source>
        <dbReference type="ARBA" id="ARBA00022989"/>
    </source>
</evidence>
<feature type="region of interest" description="Disordered" evidence="18">
    <location>
        <begin position="838"/>
        <end position="874"/>
    </location>
</feature>
<feature type="domain" description="DEAD-box RNA helicase Q" evidence="21">
    <location>
        <begin position="406"/>
        <end position="434"/>
    </location>
</feature>
<dbReference type="Pfam" id="PF00153">
    <property type="entry name" value="Mito_carr"/>
    <property type="match status" value="3"/>
</dbReference>
<accession>A0AAD7X8X2</accession>
<keyword evidence="12 16" id="KW-0472">Membrane</keyword>
<evidence type="ECO:0000256" key="9">
    <source>
        <dbReference type="ARBA" id="ARBA00022840"/>
    </source>
</evidence>
<reference evidence="22" key="1">
    <citation type="submission" date="2022-11" db="EMBL/GenBank/DDBJ databases">
        <title>Genome Sequence of Cubamyces cubensis.</title>
        <authorList>
            <person name="Buettner E."/>
        </authorList>
    </citation>
    <scope>NUCLEOTIDE SEQUENCE</scope>
    <source>
        <strain evidence="22">MPL-01</strain>
    </source>
</reference>
<evidence type="ECO:0000256" key="1">
    <source>
        <dbReference type="ARBA" id="ARBA00004123"/>
    </source>
</evidence>
<keyword evidence="7" id="KW-0378">Hydrolase</keyword>
<dbReference type="GO" id="GO:0030490">
    <property type="term" value="P:maturation of SSU-rRNA"/>
    <property type="evidence" value="ECO:0007669"/>
    <property type="project" value="InterPro"/>
</dbReference>
<dbReference type="AlphaFoldDB" id="A0AAD7X8X2"/>
<evidence type="ECO:0000256" key="8">
    <source>
        <dbReference type="ARBA" id="ARBA00022806"/>
    </source>
</evidence>
<gene>
    <name evidence="22" type="ORF">ONZ51_g7686</name>
</gene>
<comment type="subcellular location">
    <subcellularLocation>
        <location evidence="2">Membrane</location>
        <topology evidence="2">Multi-pass membrane protein</topology>
    </subcellularLocation>
    <subcellularLocation>
        <location evidence="1">Nucleus</location>
    </subcellularLocation>
</comment>
<dbReference type="InterPro" id="IPR014001">
    <property type="entry name" value="Helicase_ATP-bd"/>
</dbReference>
<feature type="domain" description="Helicase C-terminal" evidence="20">
    <location>
        <begin position="638"/>
        <end position="786"/>
    </location>
</feature>
<name>A0AAD7X8X2_9APHY</name>
<evidence type="ECO:0000256" key="3">
    <source>
        <dbReference type="ARBA" id="ARBA00012552"/>
    </source>
</evidence>
<evidence type="ECO:0000256" key="6">
    <source>
        <dbReference type="ARBA" id="ARBA00022741"/>
    </source>
</evidence>
<keyword evidence="4" id="KW-0690">Ribosome biogenesis</keyword>
<protein>
    <recommendedName>
        <fullName evidence="3">RNA helicase</fullName>
        <ecNumber evidence="3">3.6.4.13</ecNumber>
    </recommendedName>
</protein>
<dbReference type="InterPro" id="IPR050079">
    <property type="entry name" value="DEAD_box_RNA_helicase"/>
</dbReference>
<evidence type="ECO:0000256" key="18">
    <source>
        <dbReference type="SAM" id="MobiDB-lite"/>
    </source>
</evidence>
<dbReference type="PROSITE" id="PS51192">
    <property type="entry name" value="HELICASE_ATP_BIND_1"/>
    <property type="match status" value="1"/>
</dbReference>
<dbReference type="SUPFAM" id="SSF103506">
    <property type="entry name" value="Mitochondrial carrier"/>
    <property type="match status" value="1"/>
</dbReference>
<evidence type="ECO:0000259" key="21">
    <source>
        <dbReference type="PROSITE" id="PS51195"/>
    </source>
</evidence>
<sequence length="874" mass="96057">MSKSKQTSYPFWLGGVGATMAACCTHPLDLAKVRMQTIHPTSGPVHPSTVSIIRMTVRETGLRSLYTGLSASVLRQMTYSLVRLGAYEKMKATLSKDGPAPGSHLLLAAMVSGALGGLAGNPADILLVRMTSDFVRPPEERYNYRNALSGFITLLREEGMQGLFRGLGTNMTRAVLMNGSQVGSYDLFKTLLLRNRIPLIDHQIEDGLLLHTISSILAGTVATTVCAPADVLRSRLMSAHGETHPVQVLTTALREEGPRFLFKGWTPAFIRLGPNTVLMFVFFEPHEMEAFHLLSRGGVKFDKRRFQGDVELFNGKKAKEPKASTSSAAPEGELPPELNFFKYAEGGAPKRKATTSEAESDPKGKKRKVDEEQEDEEPKEDDPPMPRHRVTTKGSNVPEHVETFDALRERYKLSNHLLSNLAEHGYKRPTGIQSYGIPILMEAPAISPTGTGKTLSYLLPVMSALGAPAASAKTDTGVGVRAIILAPTRELAHQIHNECLKLAQGRKWRIVLFSKATAATLKDKSVRDKVDLIISTPLRLVASLQAGHLELGNVRHIVLDEADRMLDAEFLDQVQEVIAACTHPDVQKAVFSATLPANAEKIAMSMLRNPIRVVVGLKDTPLPLIAQSLTYVADDQSKLPTLLQYLSQPYNPPVLIFVSSQPRATSLAEELVINGIPNVDCLHAGMTKKEREDAVSRMRRGESWVMVSTEVMARGMDFKGVREVINYDFPQSVQSYVHRIGRTGRAGREGKAITYFTDLDAPFLKTIANVILQSGSTVPEWILKLPKPSKMKRKQMGKVKRAEAVNNARRIGRMDAIKKRQVFESVISARSIVLTPHGRDMIAGSKRRKEKEQQRKERLAAAPAPSADGEDGGS</sequence>
<evidence type="ECO:0000256" key="14">
    <source>
        <dbReference type="ARBA" id="ARBA00024355"/>
    </source>
</evidence>
<evidence type="ECO:0000256" key="12">
    <source>
        <dbReference type="ARBA" id="ARBA00023136"/>
    </source>
</evidence>
<dbReference type="Pfam" id="PF00271">
    <property type="entry name" value="Helicase_C"/>
    <property type="match status" value="1"/>
</dbReference>
<evidence type="ECO:0000256" key="2">
    <source>
        <dbReference type="ARBA" id="ARBA00004141"/>
    </source>
</evidence>
<keyword evidence="8" id="KW-0347">Helicase</keyword>
<dbReference type="EMBL" id="JAPEVG010000212">
    <property type="protein sequence ID" value="KAJ8473719.1"/>
    <property type="molecule type" value="Genomic_DNA"/>
</dbReference>
<dbReference type="Gene3D" id="1.50.40.10">
    <property type="entry name" value="Mitochondrial carrier domain"/>
    <property type="match status" value="1"/>
</dbReference>
<dbReference type="InterPro" id="IPR014014">
    <property type="entry name" value="RNA_helicase_DEAD_Q_motif"/>
</dbReference>
<dbReference type="CDD" id="cd18787">
    <property type="entry name" value="SF2_C_DEAD"/>
    <property type="match status" value="1"/>
</dbReference>
<dbReference type="SUPFAM" id="SSF52540">
    <property type="entry name" value="P-loop containing nucleoside triphosphate hydrolases"/>
    <property type="match status" value="1"/>
</dbReference>
<dbReference type="PROSITE" id="PS51257">
    <property type="entry name" value="PROKAR_LIPOPROTEIN"/>
    <property type="match status" value="1"/>
</dbReference>
<dbReference type="GO" id="GO:0003724">
    <property type="term" value="F:RNA helicase activity"/>
    <property type="evidence" value="ECO:0007669"/>
    <property type="project" value="UniProtKB-EC"/>
</dbReference>
<keyword evidence="10" id="KW-0694">RNA-binding</keyword>
<dbReference type="GO" id="GO:0003723">
    <property type="term" value="F:RNA binding"/>
    <property type="evidence" value="ECO:0007669"/>
    <property type="project" value="UniProtKB-KW"/>
</dbReference>
<dbReference type="GO" id="GO:0005634">
    <property type="term" value="C:nucleus"/>
    <property type="evidence" value="ECO:0007669"/>
    <property type="project" value="UniProtKB-SubCell"/>
</dbReference>
<evidence type="ECO:0000256" key="10">
    <source>
        <dbReference type="ARBA" id="ARBA00022884"/>
    </source>
</evidence>
<dbReference type="InterPro" id="IPR018108">
    <property type="entry name" value="MCP_transmembrane"/>
</dbReference>
<dbReference type="InterPro" id="IPR001650">
    <property type="entry name" value="Helicase_C-like"/>
</dbReference>
<dbReference type="PROSITE" id="PS51195">
    <property type="entry name" value="Q_MOTIF"/>
    <property type="match status" value="1"/>
</dbReference>
<dbReference type="PANTHER" id="PTHR47959:SF15">
    <property type="entry name" value="RNA HELICASE"/>
    <property type="match status" value="1"/>
</dbReference>
<dbReference type="Gene3D" id="3.40.50.300">
    <property type="entry name" value="P-loop containing nucleotide triphosphate hydrolases"/>
    <property type="match status" value="2"/>
</dbReference>
<dbReference type="InterPro" id="IPR044764">
    <property type="entry name" value="DDX52/Rok1_DEADc"/>
</dbReference>
<keyword evidence="13" id="KW-0539">Nucleus</keyword>
<dbReference type="GO" id="GO:0016787">
    <property type="term" value="F:hydrolase activity"/>
    <property type="evidence" value="ECO:0007669"/>
    <property type="project" value="UniProtKB-KW"/>
</dbReference>
<keyword evidence="6" id="KW-0547">Nucleotide-binding</keyword>
<comment type="catalytic activity">
    <reaction evidence="15">
        <text>ATP + H2O = ADP + phosphate + H(+)</text>
        <dbReference type="Rhea" id="RHEA:13065"/>
        <dbReference type="ChEBI" id="CHEBI:15377"/>
        <dbReference type="ChEBI" id="CHEBI:15378"/>
        <dbReference type="ChEBI" id="CHEBI:30616"/>
        <dbReference type="ChEBI" id="CHEBI:43474"/>
        <dbReference type="ChEBI" id="CHEBI:456216"/>
        <dbReference type="EC" id="3.6.4.13"/>
    </reaction>
</comment>
<evidence type="ECO:0000259" key="20">
    <source>
        <dbReference type="PROSITE" id="PS51194"/>
    </source>
</evidence>
<feature type="short sequence motif" description="Q motif" evidence="17">
    <location>
        <begin position="406"/>
        <end position="434"/>
    </location>
</feature>
<keyword evidence="23" id="KW-1185">Reference proteome</keyword>
<evidence type="ECO:0000256" key="15">
    <source>
        <dbReference type="ARBA" id="ARBA00047984"/>
    </source>
</evidence>
<evidence type="ECO:0000256" key="13">
    <source>
        <dbReference type="ARBA" id="ARBA00023242"/>
    </source>
</evidence>
<dbReference type="PROSITE" id="PS00039">
    <property type="entry name" value="DEAD_ATP_HELICASE"/>
    <property type="match status" value="1"/>
</dbReference>
<keyword evidence="9" id="KW-0067">ATP-binding</keyword>
<dbReference type="InterPro" id="IPR027417">
    <property type="entry name" value="P-loop_NTPase"/>
</dbReference>
<evidence type="ECO:0000256" key="4">
    <source>
        <dbReference type="ARBA" id="ARBA00022517"/>
    </source>
</evidence>
<dbReference type="Proteomes" id="UP001215151">
    <property type="component" value="Unassembled WGS sequence"/>
</dbReference>
<comment type="similarity">
    <text evidence="14">Belongs to the DEAD box helicase family. DDX52/ROK1 subfamily.</text>
</comment>
<organism evidence="22 23">
    <name type="scientific">Trametes cubensis</name>
    <dbReference type="NCBI Taxonomy" id="1111947"/>
    <lineage>
        <taxon>Eukaryota</taxon>
        <taxon>Fungi</taxon>
        <taxon>Dikarya</taxon>
        <taxon>Basidiomycota</taxon>
        <taxon>Agaricomycotina</taxon>
        <taxon>Agaricomycetes</taxon>
        <taxon>Polyporales</taxon>
        <taxon>Polyporaceae</taxon>
        <taxon>Trametes</taxon>
    </lineage>
</organism>
<dbReference type="EC" id="3.6.4.13" evidence="3"/>
<feature type="region of interest" description="Disordered" evidence="18">
    <location>
        <begin position="317"/>
        <end position="336"/>
    </location>
</feature>
<dbReference type="InterPro" id="IPR011545">
    <property type="entry name" value="DEAD/DEAH_box_helicase_dom"/>
</dbReference>
<dbReference type="Pfam" id="PF00270">
    <property type="entry name" value="DEAD"/>
    <property type="match status" value="1"/>
</dbReference>
<feature type="repeat" description="Solcar" evidence="16">
    <location>
        <begin position="9"/>
        <end position="93"/>
    </location>
</feature>
<keyword evidence="5 16" id="KW-0812">Transmembrane</keyword>
<dbReference type="PANTHER" id="PTHR47959">
    <property type="entry name" value="ATP-DEPENDENT RNA HELICASE RHLE-RELATED"/>
    <property type="match status" value="1"/>
</dbReference>
<evidence type="ECO:0000313" key="23">
    <source>
        <dbReference type="Proteomes" id="UP001215151"/>
    </source>
</evidence>
<evidence type="ECO:0000259" key="19">
    <source>
        <dbReference type="PROSITE" id="PS51192"/>
    </source>
</evidence>
<feature type="compositionally biased region" description="Acidic residues" evidence="18">
    <location>
        <begin position="371"/>
        <end position="380"/>
    </location>
</feature>
<dbReference type="SMART" id="SM00490">
    <property type="entry name" value="HELICc"/>
    <property type="match status" value="1"/>
</dbReference>
<keyword evidence="11" id="KW-1133">Transmembrane helix</keyword>
<feature type="compositionally biased region" description="Basic and acidic residues" evidence="18">
    <location>
        <begin position="850"/>
        <end position="859"/>
    </location>
</feature>
<dbReference type="PROSITE" id="PS51194">
    <property type="entry name" value="HELICASE_CTER"/>
    <property type="match status" value="1"/>
</dbReference>
<evidence type="ECO:0000256" key="17">
    <source>
        <dbReference type="PROSITE-ProRule" id="PRU00552"/>
    </source>
</evidence>
<dbReference type="InterPro" id="IPR000629">
    <property type="entry name" value="RNA-helicase_DEAD-box_CS"/>
</dbReference>
<dbReference type="CDD" id="cd17957">
    <property type="entry name" value="DEADc_DDX52"/>
    <property type="match status" value="1"/>
</dbReference>
<dbReference type="GO" id="GO:0005829">
    <property type="term" value="C:cytosol"/>
    <property type="evidence" value="ECO:0007669"/>
    <property type="project" value="TreeGrafter"/>
</dbReference>